<reference evidence="1" key="1">
    <citation type="submission" date="2013-07" db="EMBL/GenBank/DDBJ databases">
        <title>The genome of an arbuscular mycorrhizal fungus provides insights into the evolution of the oldest plant symbiosis.</title>
        <authorList>
            <consortium name="DOE Joint Genome Institute"/>
            <person name="Tisserant E."/>
            <person name="Malbreil M."/>
            <person name="Kuo A."/>
            <person name="Kohler A."/>
            <person name="Symeonidi A."/>
            <person name="Balestrini R."/>
            <person name="Charron P."/>
            <person name="Duensing N."/>
            <person name="Frei-dit-Frey N."/>
            <person name="Gianinazzi-Pearson V."/>
            <person name="Gilbert B."/>
            <person name="Handa Y."/>
            <person name="Hijri M."/>
            <person name="Kaul R."/>
            <person name="Kawaguchi M."/>
            <person name="Krajinski F."/>
            <person name="Lammers P."/>
            <person name="Lapierre D."/>
            <person name="Masclaux F.G."/>
            <person name="Murat C."/>
            <person name="Morin E."/>
            <person name="Ndikumana S."/>
            <person name="Pagni M."/>
            <person name="Petitpierre D."/>
            <person name="Requena N."/>
            <person name="Rosikiewicz P."/>
            <person name="Riley R."/>
            <person name="Saito K."/>
            <person name="San Clemente H."/>
            <person name="Shapiro H."/>
            <person name="van Tuinen D."/>
            <person name="Becard G."/>
            <person name="Bonfante P."/>
            <person name="Paszkowski U."/>
            <person name="Shachar-Hill Y."/>
            <person name="Young J.P."/>
            <person name="Sanders I.R."/>
            <person name="Henrissat B."/>
            <person name="Rensing S.A."/>
            <person name="Grigoriev I.V."/>
            <person name="Corradi N."/>
            <person name="Roux C."/>
            <person name="Martin F."/>
        </authorList>
    </citation>
    <scope>NUCLEOTIDE SEQUENCE</scope>
    <source>
        <strain evidence="1">DAOM 197198</strain>
    </source>
</reference>
<protein>
    <submittedName>
        <fullName evidence="1">Uncharacterized protein</fullName>
    </submittedName>
</protein>
<dbReference type="HOGENOM" id="CLU_2455902_0_0_1"/>
<proteinExistence type="predicted"/>
<gene>
    <name evidence="1" type="ORF">GLOINDRAFT_32198</name>
</gene>
<sequence>MGLKLMIYDKKNLNFSGECKENLEFYLKQDLIDCLASNRINEQFNMNVNEDRLQNVSSILREGYNYKVQVLDFRTKSSLAYHWYKLKDI</sequence>
<dbReference type="AlphaFoldDB" id="U9TP02"/>
<name>U9TP02_RHIID</name>
<dbReference type="EMBL" id="KI289668">
    <property type="protein sequence ID" value="ESA08013.1"/>
    <property type="molecule type" value="Genomic_DNA"/>
</dbReference>
<organism evidence="1">
    <name type="scientific">Rhizophagus irregularis (strain DAOM 181602 / DAOM 197198 / MUCL 43194)</name>
    <name type="common">Arbuscular mycorrhizal fungus</name>
    <name type="synonym">Glomus intraradices</name>
    <dbReference type="NCBI Taxonomy" id="747089"/>
    <lineage>
        <taxon>Eukaryota</taxon>
        <taxon>Fungi</taxon>
        <taxon>Fungi incertae sedis</taxon>
        <taxon>Mucoromycota</taxon>
        <taxon>Glomeromycotina</taxon>
        <taxon>Glomeromycetes</taxon>
        <taxon>Glomerales</taxon>
        <taxon>Glomeraceae</taxon>
        <taxon>Rhizophagus</taxon>
    </lineage>
</organism>
<evidence type="ECO:0000313" key="1">
    <source>
        <dbReference type="EMBL" id="ESA08013.1"/>
    </source>
</evidence>
<accession>U9TP02</accession>